<name>A0A645HTJ7_9ZZZZ</name>
<organism evidence="1">
    <name type="scientific">bioreactor metagenome</name>
    <dbReference type="NCBI Taxonomy" id="1076179"/>
    <lineage>
        <taxon>unclassified sequences</taxon>
        <taxon>metagenomes</taxon>
        <taxon>ecological metagenomes</taxon>
    </lineage>
</organism>
<protein>
    <submittedName>
        <fullName evidence="1">Uncharacterized protein</fullName>
    </submittedName>
</protein>
<dbReference type="AlphaFoldDB" id="A0A645HTJ7"/>
<comment type="caution">
    <text evidence="1">The sequence shown here is derived from an EMBL/GenBank/DDBJ whole genome shotgun (WGS) entry which is preliminary data.</text>
</comment>
<sequence length="121" mass="12639">MRPGGHFGGGSSDCSLLGAFGLCLFFALAANFGGDFGFDQADLVAGGGAIATGCQRLVQGSIRGRELLVQLLNGVGSAHCFCSKKTMMLSSLCCGSTTQVWCHHHLNEQKTGNKQGGIWQE</sequence>
<dbReference type="EMBL" id="VSSQ01099740">
    <property type="protein sequence ID" value="MPN42180.1"/>
    <property type="molecule type" value="Genomic_DNA"/>
</dbReference>
<gene>
    <name evidence="1" type="ORF">SDC9_189736</name>
</gene>
<reference evidence="1" key="1">
    <citation type="submission" date="2019-08" db="EMBL/GenBank/DDBJ databases">
        <authorList>
            <person name="Kucharzyk K."/>
            <person name="Murdoch R.W."/>
            <person name="Higgins S."/>
            <person name="Loffler F."/>
        </authorList>
    </citation>
    <scope>NUCLEOTIDE SEQUENCE</scope>
</reference>
<evidence type="ECO:0000313" key="1">
    <source>
        <dbReference type="EMBL" id="MPN42180.1"/>
    </source>
</evidence>
<accession>A0A645HTJ7</accession>
<proteinExistence type="predicted"/>